<keyword evidence="7" id="KW-0812">Transmembrane</keyword>
<reference evidence="8" key="2">
    <citation type="submission" date="2021-04" db="EMBL/GenBank/DDBJ databases">
        <authorList>
            <person name="Podell S."/>
        </authorList>
    </citation>
    <scope>NUCLEOTIDE SEQUENCE</scope>
    <source>
        <strain evidence="8">Hildebrandi</strain>
    </source>
</reference>
<evidence type="ECO:0000256" key="3">
    <source>
        <dbReference type="ARBA" id="ARBA00022840"/>
    </source>
</evidence>
<comment type="catalytic activity">
    <reaction evidence="5">
        <text>L-glutamyl-[protein] + L-glutamate + ATP = gamma-L-glutamyl-L-glutamyl-[protein] + ADP + phosphate + H(+)</text>
        <dbReference type="Rhea" id="RHEA:60144"/>
        <dbReference type="Rhea" id="RHEA-COMP:10208"/>
        <dbReference type="Rhea" id="RHEA-COMP:15517"/>
        <dbReference type="ChEBI" id="CHEBI:15378"/>
        <dbReference type="ChEBI" id="CHEBI:29973"/>
        <dbReference type="ChEBI" id="CHEBI:29985"/>
        <dbReference type="ChEBI" id="CHEBI:30616"/>
        <dbReference type="ChEBI" id="CHEBI:43474"/>
        <dbReference type="ChEBI" id="CHEBI:143622"/>
        <dbReference type="ChEBI" id="CHEBI:456216"/>
    </reaction>
    <physiologicalReaction direction="left-to-right" evidence="5">
        <dbReference type="Rhea" id="RHEA:60145"/>
    </physiologicalReaction>
</comment>
<dbReference type="PANTHER" id="PTHR12241:SF145">
    <property type="entry name" value="TUBULIN POLYGLUTAMYLASE TTLL5"/>
    <property type="match status" value="1"/>
</dbReference>
<keyword evidence="2" id="KW-0547">Nucleotide-binding</keyword>
<dbReference type="GO" id="GO:0015631">
    <property type="term" value="F:tubulin binding"/>
    <property type="evidence" value="ECO:0007669"/>
    <property type="project" value="TreeGrafter"/>
</dbReference>
<dbReference type="EMBL" id="JAGRRH010000018">
    <property type="protein sequence ID" value="KAG7351374.1"/>
    <property type="molecule type" value="Genomic_DNA"/>
</dbReference>
<dbReference type="PROSITE" id="PS51221">
    <property type="entry name" value="TTL"/>
    <property type="match status" value="1"/>
</dbReference>
<dbReference type="AlphaFoldDB" id="A0A9K3PND6"/>
<reference evidence="8" key="1">
    <citation type="journal article" date="2021" name="Sci. Rep.">
        <title>Diploid genomic architecture of Nitzschia inconspicua, an elite biomass production diatom.</title>
        <authorList>
            <person name="Oliver A."/>
            <person name="Podell S."/>
            <person name="Pinowska A."/>
            <person name="Traller J.C."/>
            <person name="Smith S.R."/>
            <person name="McClure R."/>
            <person name="Beliaev A."/>
            <person name="Bohutskyi P."/>
            <person name="Hill E.A."/>
            <person name="Rabines A."/>
            <person name="Zheng H."/>
            <person name="Allen L.Z."/>
            <person name="Kuo A."/>
            <person name="Grigoriev I.V."/>
            <person name="Allen A.E."/>
            <person name="Hazlebeck D."/>
            <person name="Allen E.E."/>
        </authorList>
    </citation>
    <scope>NUCLEOTIDE SEQUENCE</scope>
    <source>
        <strain evidence="8">Hildebrandi</strain>
    </source>
</reference>
<feature type="transmembrane region" description="Helical" evidence="7">
    <location>
        <begin position="46"/>
        <end position="66"/>
    </location>
</feature>
<evidence type="ECO:0000256" key="4">
    <source>
        <dbReference type="ARBA" id="ARBA00041448"/>
    </source>
</evidence>
<evidence type="ECO:0000256" key="7">
    <source>
        <dbReference type="SAM" id="Phobius"/>
    </source>
</evidence>
<dbReference type="GO" id="GO:0000226">
    <property type="term" value="P:microtubule cytoskeleton organization"/>
    <property type="evidence" value="ECO:0007669"/>
    <property type="project" value="TreeGrafter"/>
</dbReference>
<dbReference type="InterPro" id="IPR004344">
    <property type="entry name" value="TTL/TTLL_fam"/>
</dbReference>
<accession>A0A9K3PND6</accession>
<sequence length="948" mass="108350">MIATEVDSVSFRVFLNHGRSRSGKVNCSSSGAGGKSMARTIRTTHMVRIGLFLSLVAGMVHHIVLYRQYSIFHIEKESILENLETHAYRSRTASSSKASGRSIPRTTTTMTTHDEKSSVSPRAATVYGRNISFFSSSSTFHKNVTHNFVPAPAKFAKLAYFYGTIEHKLYEPVIRAFHSRGWSLTRNIKRAHVLWFDQPDELEWYHSSVKPWQRINQLPNTDKWDDKDSMASHINEYYASNNRTLLYSFPESYVLNNPDDFRRFQERLSKGGGLDIPWVIKEPTVNQGKGVTIVGPHSPELNAILKKDPNKKRKKRLVVQRYICDEMTYDGRKFDFRVFWIVASVDPLIVLYHTRHNYVRIGHAKYDESNFNNTKSHLTTHTFGADEKKATWDEFKAYIEEFHALQGRRLAHLPENPFDHVQNQIKQILATLVDIYSNVTFHPRDFASQNAFSLHAADMIIDNDLDVYLIEGTDGPGKDEDYDFRIAMHNSTFGSLVDIFEEVTERQVRGIPLDMEDMKRQGVLGDYEVIYDQQWMYQYDAYNKHRALATDKRGCGWGDSTSPVSERVSIEKVVAKSRTTAVPKQIAAMGFDSEFLPSKLFYMEGRTGKKGEMVARSFRRCGWTPIDDIGMAQIIYDIDQPTEPVDDDDVDGEELDRKLQPWQLYNRLPMAVEERLHGWSNIKKYTDSSKRFGSVCQAIQFRGRDFFVHAYMLVVSWDPLIAYYHDGYLDIPYSSIDENDFVSLSNSQGTPDNLVWRGSWKSFEEMLGKFRTVSTALQNAIDDPLDHVRKQFKNSLARAGSGLALDLSKILKKFRETENMPTLPQYYGMYRATFQVDRSLNAFLSDLDSWNLAYGESYQDIVDLNDDLFGAAFNLLEAVNATLQQAKRPGVSLSTEALEKATNDVKGGYELLVSNPINRKGSRQESASSAPWLFEYITGSKASDCSAE</sequence>
<evidence type="ECO:0000256" key="5">
    <source>
        <dbReference type="ARBA" id="ARBA00049274"/>
    </source>
</evidence>
<feature type="region of interest" description="Disordered" evidence="6">
    <location>
        <begin position="91"/>
        <end position="119"/>
    </location>
</feature>
<evidence type="ECO:0000256" key="2">
    <source>
        <dbReference type="ARBA" id="ARBA00022741"/>
    </source>
</evidence>
<keyword evidence="7" id="KW-0472">Membrane</keyword>
<keyword evidence="7" id="KW-1133">Transmembrane helix</keyword>
<evidence type="ECO:0000313" key="9">
    <source>
        <dbReference type="Proteomes" id="UP000693970"/>
    </source>
</evidence>
<dbReference type="GO" id="GO:0005524">
    <property type="term" value="F:ATP binding"/>
    <property type="evidence" value="ECO:0007669"/>
    <property type="project" value="UniProtKB-KW"/>
</dbReference>
<keyword evidence="9" id="KW-1185">Reference proteome</keyword>
<organism evidence="8 9">
    <name type="scientific">Nitzschia inconspicua</name>
    <dbReference type="NCBI Taxonomy" id="303405"/>
    <lineage>
        <taxon>Eukaryota</taxon>
        <taxon>Sar</taxon>
        <taxon>Stramenopiles</taxon>
        <taxon>Ochrophyta</taxon>
        <taxon>Bacillariophyta</taxon>
        <taxon>Bacillariophyceae</taxon>
        <taxon>Bacillariophycidae</taxon>
        <taxon>Bacillariales</taxon>
        <taxon>Bacillariaceae</taxon>
        <taxon>Nitzschia</taxon>
    </lineage>
</organism>
<evidence type="ECO:0000256" key="6">
    <source>
        <dbReference type="SAM" id="MobiDB-lite"/>
    </source>
</evidence>
<dbReference type="Proteomes" id="UP000693970">
    <property type="component" value="Unassembled WGS sequence"/>
</dbReference>
<comment type="caution">
    <text evidence="8">The sequence shown here is derived from an EMBL/GenBank/DDBJ whole genome shotgun (WGS) entry which is preliminary data.</text>
</comment>
<keyword evidence="1 8" id="KW-0436">Ligase</keyword>
<name>A0A9K3PND6_9STRA</name>
<dbReference type="PANTHER" id="PTHR12241">
    <property type="entry name" value="TUBULIN POLYGLUTAMYLASE"/>
    <property type="match status" value="1"/>
</dbReference>
<dbReference type="GO" id="GO:0036064">
    <property type="term" value="C:ciliary basal body"/>
    <property type="evidence" value="ECO:0007669"/>
    <property type="project" value="TreeGrafter"/>
</dbReference>
<gene>
    <name evidence="8" type="ORF">IV203_010734</name>
</gene>
<evidence type="ECO:0000313" key="8">
    <source>
        <dbReference type="EMBL" id="KAG7351374.1"/>
    </source>
</evidence>
<proteinExistence type="predicted"/>
<protein>
    <recommendedName>
        <fullName evidence="4">Tubulin--tyrosine ligase-like protein 5</fullName>
    </recommendedName>
</protein>
<dbReference type="OrthoDB" id="202825at2759"/>
<dbReference type="Pfam" id="PF03133">
    <property type="entry name" value="TTL"/>
    <property type="match status" value="1"/>
</dbReference>
<keyword evidence="3" id="KW-0067">ATP-binding</keyword>
<evidence type="ECO:0000256" key="1">
    <source>
        <dbReference type="ARBA" id="ARBA00022598"/>
    </source>
</evidence>
<dbReference type="GO" id="GO:0070740">
    <property type="term" value="F:tubulin-glutamic acid ligase activity"/>
    <property type="evidence" value="ECO:0007669"/>
    <property type="project" value="TreeGrafter"/>
</dbReference>